<evidence type="ECO:0000256" key="1">
    <source>
        <dbReference type="SAM" id="Phobius"/>
    </source>
</evidence>
<sequence length="116" mass="13824">MNNNNTDNDINKYIEETVEKKFNSVIETIIDNKVDNKNKMIYEYTVSELYQNTLQTIIDIINDLSDFFSINHKNLNNQEYRTQLFDIFLKDNRKLYTGIIFIILSLIFYFVDSSSI</sequence>
<keyword evidence="1" id="KW-0812">Transmembrane</keyword>
<dbReference type="EMBL" id="MN740684">
    <property type="protein sequence ID" value="QHU07375.1"/>
    <property type="molecule type" value="Genomic_DNA"/>
</dbReference>
<organism evidence="2">
    <name type="scientific">viral metagenome</name>
    <dbReference type="NCBI Taxonomy" id="1070528"/>
    <lineage>
        <taxon>unclassified sequences</taxon>
        <taxon>metagenomes</taxon>
        <taxon>organismal metagenomes</taxon>
    </lineage>
</organism>
<accession>A0A6C0JNM2</accession>
<proteinExistence type="predicted"/>
<protein>
    <submittedName>
        <fullName evidence="2">Uncharacterized protein</fullName>
    </submittedName>
</protein>
<reference evidence="2" key="1">
    <citation type="journal article" date="2020" name="Nature">
        <title>Giant virus diversity and host interactions through global metagenomics.</title>
        <authorList>
            <person name="Schulz F."/>
            <person name="Roux S."/>
            <person name="Paez-Espino D."/>
            <person name="Jungbluth S."/>
            <person name="Walsh D.A."/>
            <person name="Denef V.J."/>
            <person name="McMahon K.D."/>
            <person name="Konstantinidis K.T."/>
            <person name="Eloe-Fadrosh E.A."/>
            <person name="Kyrpides N.C."/>
            <person name="Woyke T."/>
        </authorList>
    </citation>
    <scope>NUCLEOTIDE SEQUENCE</scope>
    <source>
        <strain evidence="2">GVMAG-S-1040241-154</strain>
    </source>
</reference>
<evidence type="ECO:0000313" key="2">
    <source>
        <dbReference type="EMBL" id="QHU07375.1"/>
    </source>
</evidence>
<keyword evidence="1" id="KW-0472">Membrane</keyword>
<dbReference type="AlphaFoldDB" id="A0A6C0JNM2"/>
<name>A0A6C0JNM2_9ZZZZ</name>
<feature type="transmembrane region" description="Helical" evidence="1">
    <location>
        <begin position="95"/>
        <end position="111"/>
    </location>
</feature>
<keyword evidence="1" id="KW-1133">Transmembrane helix</keyword>